<organism evidence="8 9">
    <name type="scientific">Pyrenophora tritici-repentis</name>
    <dbReference type="NCBI Taxonomy" id="45151"/>
    <lineage>
        <taxon>Eukaryota</taxon>
        <taxon>Fungi</taxon>
        <taxon>Dikarya</taxon>
        <taxon>Ascomycota</taxon>
        <taxon>Pezizomycotina</taxon>
        <taxon>Dothideomycetes</taxon>
        <taxon>Pleosporomycetidae</taxon>
        <taxon>Pleosporales</taxon>
        <taxon>Pleosporineae</taxon>
        <taxon>Pleosporaceae</taxon>
        <taxon>Pyrenophora</taxon>
    </lineage>
</organism>
<evidence type="ECO:0000256" key="4">
    <source>
        <dbReference type="ARBA" id="ARBA00022833"/>
    </source>
</evidence>
<reference evidence="9" key="1">
    <citation type="journal article" date="2022" name="Microb. Genom.">
        <title>A global pangenome for the wheat fungal pathogen Pyrenophora tritici-repentis and prediction of effector protein structural homology.</title>
        <authorList>
            <person name="Moolhuijzen P.M."/>
            <person name="See P.T."/>
            <person name="Shi G."/>
            <person name="Powell H.R."/>
            <person name="Cockram J."/>
            <person name="Jorgensen L.N."/>
            <person name="Benslimane H."/>
            <person name="Strelkov S.E."/>
            <person name="Turner J."/>
            <person name="Liu Z."/>
            <person name="Moffat C.S."/>
        </authorList>
    </citation>
    <scope>NUCLEOTIDE SEQUENCE [LARGE SCALE GENOMIC DNA]</scope>
</reference>
<feature type="compositionally biased region" description="Low complexity" evidence="6">
    <location>
        <begin position="366"/>
        <end position="380"/>
    </location>
</feature>
<comment type="subcellular location">
    <subcellularLocation>
        <location evidence="1">Nucleus</location>
    </subcellularLocation>
</comment>
<feature type="compositionally biased region" description="Polar residues" evidence="6">
    <location>
        <begin position="93"/>
        <end position="102"/>
    </location>
</feature>
<feature type="region of interest" description="Disordered" evidence="6">
    <location>
        <begin position="424"/>
        <end position="447"/>
    </location>
</feature>
<dbReference type="InterPro" id="IPR008906">
    <property type="entry name" value="HATC_C_dom"/>
</dbReference>
<evidence type="ECO:0000256" key="2">
    <source>
        <dbReference type="ARBA" id="ARBA00022723"/>
    </source>
</evidence>
<keyword evidence="3" id="KW-0863">Zinc-finger</keyword>
<dbReference type="AlphaFoldDB" id="A0A922NB28"/>
<evidence type="ECO:0000256" key="1">
    <source>
        <dbReference type="ARBA" id="ARBA00004123"/>
    </source>
</evidence>
<evidence type="ECO:0000313" key="8">
    <source>
        <dbReference type="EMBL" id="KAI1514609.1"/>
    </source>
</evidence>
<name>A0A922NB28_9PLEO</name>
<dbReference type="GO" id="GO:0008270">
    <property type="term" value="F:zinc ion binding"/>
    <property type="evidence" value="ECO:0007669"/>
    <property type="project" value="UniProtKB-KW"/>
</dbReference>
<dbReference type="InterPro" id="IPR052035">
    <property type="entry name" value="ZnF_BED_domain_contain"/>
</dbReference>
<feature type="compositionally biased region" description="Basic and acidic residues" evidence="6">
    <location>
        <begin position="103"/>
        <end position="123"/>
    </location>
</feature>
<proteinExistence type="predicted"/>
<evidence type="ECO:0000256" key="3">
    <source>
        <dbReference type="ARBA" id="ARBA00022771"/>
    </source>
</evidence>
<dbReference type="InterPro" id="IPR012337">
    <property type="entry name" value="RNaseH-like_sf"/>
</dbReference>
<feature type="domain" description="HAT C-terminal dimerisation" evidence="7">
    <location>
        <begin position="1076"/>
        <end position="1161"/>
    </location>
</feature>
<feature type="region of interest" description="Disordered" evidence="6">
    <location>
        <begin position="91"/>
        <end position="123"/>
    </location>
</feature>
<dbReference type="Proteomes" id="UP000249757">
    <property type="component" value="Unassembled WGS sequence"/>
</dbReference>
<dbReference type="Gene3D" id="1.10.287.1490">
    <property type="match status" value="1"/>
</dbReference>
<feature type="region of interest" description="Disordered" evidence="6">
    <location>
        <begin position="359"/>
        <end position="404"/>
    </location>
</feature>
<dbReference type="Pfam" id="PF05699">
    <property type="entry name" value="Dimer_Tnp_hAT"/>
    <property type="match status" value="1"/>
</dbReference>
<evidence type="ECO:0000256" key="6">
    <source>
        <dbReference type="SAM" id="MobiDB-lite"/>
    </source>
</evidence>
<dbReference type="SUPFAM" id="SSF53098">
    <property type="entry name" value="Ribonuclease H-like"/>
    <property type="match status" value="1"/>
</dbReference>
<feature type="region of interest" description="Disordered" evidence="6">
    <location>
        <begin position="157"/>
        <end position="179"/>
    </location>
</feature>
<dbReference type="PANTHER" id="PTHR46481">
    <property type="entry name" value="ZINC FINGER BED DOMAIN-CONTAINING PROTEIN 4"/>
    <property type="match status" value="1"/>
</dbReference>
<sequence>MESAHTLRYDMAKTAAICTSVQEATTRKLSGLADEQIRAAKAGYADCGTTIAGLRDRIRQLHDDVEEWETKHTECSEQEKTLDQVQKRLEGLQQESNAQKGTLQREIDAHRRTREELDERNTQTEKLQKLIDAHMGTIQRLQEEAVAYKSDIQRLKAPAQQDAASMTQSQRPVEPENSPLEELRKVEKDISHLCTHIKLIVDDLSRTDPDLNAKYERMLKLIATRTHHDIRRSIGDPNQNASLTDLVREALISHDVLYITCGGIEQALRRMAVNVEEWTKAVDEIAEDGREWEQDCLAVMENAKGENATAVARHSDLIKKLDAKDKVIVRLRAIRLSKKQVDLDYLLDLLGLNQASKSTAATNNVASTPEASPEPASKPASKPRPQRRSPRKTLAAASQANASPPIPTFELQFLESQAEAEIVAPTEGSRAGTVATTEAGEGGQDETNSALVENFDGIDWARLPDFIKPLARSKRPKSWIFQYGYRVVERHATSRIWFVCKYCHVHKTIDAGRGGLFNITQATTSAATHLSQPKPGHNLTKDGPKLAQRARGQLSLRQAFDAGLDVQQNTANAFGNFDVEGFRTATVMWLVNRNHPLSELTTPDFREMMRFANPEAEAALWVSNTSVSTFVMRLFRSIRPQVIDTLSGSVSKIHVSFDGWTTKGGKRGFFGVVAHFADAAGIIRDLPIDLPELAGAHTGEAIAKAISTTLSAYGITSDRLGYFVLDNATNNDTAIAALAREYEFESAHRRLRCSCHTLNLIGQAIIFGTNKDAYGNTQEQYNTEEQYMREWRKDGPIGVLVDVINYIKTPQQYELFRGYQRLANNNLPAEGRLKVLEPVKPVVTRWNSYYAAFERATKLQAAYNLYAEHHINRVILEDAHAAQRNNKRPDAPNWMRSTGLRAADWAVIAEYQDCLEPLKYATKRLEGRSKDGKYGAIYEVIPVFEYVLSKLEARARPFEHVDFNAHAEAPEDHLNVNLRAAWSKANDYYNKLDDSPAYYAAVCLHPYYKNYCDVAWADKADWLTSANASFQQLWAAYKPQRARQRYTTAPSSNNIDEAIIAILSRNNDREAPLDEFERWKTQEPQWTQEQYNADGNPVQYWIQLLPKYPHLAQFAIDIMTIPASSSDCERLFSELGDLLEPKRRALGSELLAALQLVRSWVRAGYKPYNCSEAKLSDEQLVGDYNILEWNTEFW</sequence>
<evidence type="ECO:0000313" key="9">
    <source>
        <dbReference type="Proteomes" id="UP000249757"/>
    </source>
</evidence>
<evidence type="ECO:0000256" key="5">
    <source>
        <dbReference type="ARBA" id="ARBA00023242"/>
    </source>
</evidence>
<evidence type="ECO:0000259" key="7">
    <source>
        <dbReference type="Pfam" id="PF05699"/>
    </source>
</evidence>
<gene>
    <name evidence="8" type="ORF">Ptr86124_005932</name>
</gene>
<dbReference type="GO" id="GO:0005634">
    <property type="term" value="C:nucleus"/>
    <property type="evidence" value="ECO:0007669"/>
    <property type="project" value="UniProtKB-SubCell"/>
</dbReference>
<keyword evidence="9" id="KW-1185">Reference proteome</keyword>
<accession>A0A922NB28</accession>
<dbReference type="EMBL" id="NRDI02000007">
    <property type="protein sequence ID" value="KAI1514609.1"/>
    <property type="molecule type" value="Genomic_DNA"/>
</dbReference>
<protein>
    <submittedName>
        <fullName evidence="8">Dimer-Tnp-hAT dimerization containing protein</fullName>
    </submittedName>
</protein>
<dbReference type="PANTHER" id="PTHR46481:SF10">
    <property type="entry name" value="ZINC FINGER BED DOMAIN-CONTAINING PROTEIN 39"/>
    <property type="match status" value="1"/>
</dbReference>
<comment type="caution">
    <text evidence="8">The sequence shown here is derived from an EMBL/GenBank/DDBJ whole genome shotgun (WGS) entry which is preliminary data.</text>
</comment>
<keyword evidence="5" id="KW-0539">Nucleus</keyword>
<keyword evidence="2" id="KW-0479">Metal-binding</keyword>
<dbReference type="GO" id="GO:0046983">
    <property type="term" value="F:protein dimerization activity"/>
    <property type="evidence" value="ECO:0007669"/>
    <property type="project" value="InterPro"/>
</dbReference>
<keyword evidence="4" id="KW-0862">Zinc</keyword>
<feature type="compositionally biased region" description="Polar residues" evidence="6">
    <location>
        <begin position="162"/>
        <end position="171"/>
    </location>
</feature>